<protein>
    <submittedName>
        <fullName evidence="7">HesB/YadR/YfhF</fullName>
    </submittedName>
</protein>
<keyword evidence="4" id="KW-0408">Iron</keyword>
<evidence type="ECO:0000259" key="6">
    <source>
        <dbReference type="Pfam" id="PF01521"/>
    </source>
</evidence>
<evidence type="ECO:0000256" key="1">
    <source>
        <dbReference type="ARBA" id="ARBA00004173"/>
    </source>
</evidence>
<accession>A0A4P9XKC5</accession>
<dbReference type="GO" id="GO:0051539">
    <property type="term" value="F:4 iron, 4 sulfur cluster binding"/>
    <property type="evidence" value="ECO:0007669"/>
    <property type="project" value="TreeGrafter"/>
</dbReference>
<comment type="subcellular location">
    <subcellularLocation>
        <location evidence="1">Mitochondrion</location>
    </subcellularLocation>
</comment>
<dbReference type="PANTHER" id="PTHR43011">
    <property type="entry name" value="IRON-SULFUR CLUSTER ASSEMBLY 2 HOMOLOG, MITOCHONDRIAL"/>
    <property type="match status" value="1"/>
</dbReference>
<evidence type="ECO:0000313" key="7">
    <source>
        <dbReference type="EMBL" id="RKP05861.1"/>
    </source>
</evidence>
<dbReference type="GO" id="GO:0120510">
    <property type="term" value="C:mitochondrial [4Fe-4S] assembly complex"/>
    <property type="evidence" value="ECO:0007669"/>
    <property type="project" value="UniProtKB-ARBA"/>
</dbReference>
<keyword evidence="5" id="KW-0496">Mitochondrion</keyword>
<feature type="non-terminal residue" evidence="7">
    <location>
        <position position="1"/>
    </location>
</feature>
<dbReference type="NCBIfam" id="TIGR00049">
    <property type="entry name" value="iron-sulfur cluster assembly accessory protein"/>
    <property type="match status" value="1"/>
</dbReference>
<feature type="domain" description="Core" evidence="6">
    <location>
        <begin position="2"/>
        <end position="92"/>
    </location>
</feature>
<dbReference type="AlphaFoldDB" id="A0A4P9XKC5"/>
<dbReference type="InterPro" id="IPR016092">
    <property type="entry name" value="ATAP"/>
</dbReference>
<evidence type="ECO:0000313" key="8">
    <source>
        <dbReference type="Proteomes" id="UP000271241"/>
    </source>
</evidence>
<dbReference type="GO" id="GO:0005506">
    <property type="term" value="F:iron ion binding"/>
    <property type="evidence" value="ECO:0007669"/>
    <property type="project" value="TreeGrafter"/>
</dbReference>
<dbReference type="GO" id="GO:0051537">
    <property type="term" value="F:2 iron, 2 sulfur cluster binding"/>
    <property type="evidence" value="ECO:0007669"/>
    <property type="project" value="TreeGrafter"/>
</dbReference>
<dbReference type="OrthoDB" id="1938621at2759"/>
<sequence>RLKEILNEESPNAALRIAVDSGGCHGFQYRLELSQEIDASDIVFERDGARVVVDDVSLPLLAGAQVDFAEELVGSAFRIINNPNASTTCGCDISFEIK</sequence>
<dbReference type="Pfam" id="PF01521">
    <property type="entry name" value="Fe-S_biosyn"/>
    <property type="match status" value="1"/>
</dbReference>
<keyword evidence="8" id="KW-1185">Reference proteome</keyword>
<comment type="similarity">
    <text evidence="2">Belongs to the HesB/IscA family.</text>
</comment>
<dbReference type="InterPro" id="IPR035903">
    <property type="entry name" value="HesB-like_dom_sf"/>
</dbReference>
<gene>
    <name evidence="7" type="ORF">THASP1DRAFT_19250</name>
</gene>
<keyword evidence="3" id="KW-0479">Metal-binding</keyword>
<dbReference type="InterPro" id="IPR000361">
    <property type="entry name" value="ATAP_core_dom"/>
</dbReference>
<dbReference type="EMBL" id="KZ993013">
    <property type="protein sequence ID" value="RKP05861.1"/>
    <property type="molecule type" value="Genomic_DNA"/>
</dbReference>
<dbReference type="Proteomes" id="UP000271241">
    <property type="component" value="Unassembled WGS sequence"/>
</dbReference>
<dbReference type="GO" id="GO:0016226">
    <property type="term" value="P:iron-sulfur cluster assembly"/>
    <property type="evidence" value="ECO:0007669"/>
    <property type="project" value="InterPro"/>
</dbReference>
<dbReference type="FunFam" id="2.60.300.12:FF:000006">
    <property type="entry name" value="Iron-sulfur cluster assembly 2 mitochondrial"/>
    <property type="match status" value="1"/>
</dbReference>
<evidence type="ECO:0000256" key="3">
    <source>
        <dbReference type="ARBA" id="ARBA00022723"/>
    </source>
</evidence>
<dbReference type="PANTHER" id="PTHR43011:SF1">
    <property type="entry name" value="IRON-SULFUR CLUSTER ASSEMBLY 2 HOMOLOG, MITOCHONDRIAL"/>
    <property type="match status" value="1"/>
</dbReference>
<evidence type="ECO:0000256" key="2">
    <source>
        <dbReference type="ARBA" id="ARBA00006718"/>
    </source>
</evidence>
<proteinExistence type="inferred from homology"/>
<evidence type="ECO:0000256" key="5">
    <source>
        <dbReference type="ARBA" id="ARBA00023128"/>
    </source>
</evidence>
<evidence type="ECO:0000256" key="4">
    <source>
        <dbReference type="ARBA" id="ARBA00023004"/>
    </source>
</evidence>
<name>A0A4P9XKC5_9FUNG</name>
<dbReference type="SUPFAM" id="SSF89360">
    <property type="entry name" value="HesB-like domain"/>
    <property type="match status" value="1"/>
</dbReference>
<dbReference type="Gene3D" id="2.60.300.12">
    <property type="entry name" value="HesB-like domain"/>
    <property type="match status" value="1"/>
</dbReference>
<organism evidence="7 8">
    <name type="scientific">Thamnocephalis sphaerospora</name>
    <dbReference type="NCBI Taxonomy" id="78915"/>
    <lineage>
        <taxon>Eukaryota</taxon>
        <taxon>Fungi</taxon>
        <taxon>Fungi incertae sedis</taxon>
        <taxon>Zoopagomycota</taxon>
        <taxon>Zoopagomycotina</taxon>
        <taxon>Zoopagomycetes</taxon>
        <taxon>Zoopagales</taxon>
        <taxon>Sigmoideomycetaceae</taxon>
        <taxon>Thamnocephalis</taxon>
    </lineage>
</organism>
<dbReference type="STRING" id="78915.A0A4P9XKC5"/>
<reference evidence="8" key="1">
    <citation type="journal article" date="2018" name="Nat. Microbiol.">
        <title>Leveraging single-cell genomics to expand the fungal tree of life.</title>
        <authorList>
            <person name="Ahrendt S.R."/>
            <person name="Quandt C.A."/>
            <person name="Ciobanu D."/>
            <person name="Clum A."/>
            <person name="Salamov A."/>
            <person name="Andreopoulos B."/>
            <person name="Cheng J.F."/>
            <person name="Woyke T."/>
            <person name="Pelin A."/>
            <person name="Henrissat B."/>
            <person name="Reynolds N.K."/>
            <person name="Benny G.L."/>
            <person name="Smith M.E."/>
            <person name="James T.Y."/>
            <person name="Grigoriev I.V."/>
        </authorList>
    </citation>
    <scope>NUCLEOTIDE SEQUENCE [LARGE SCALE GENOMIC DNA]</scope>
    <source>
        <strain evidence="8">RSA 1356</strain>
    </source>
</reference>